<dbReference type="InterPro" id="IPR052380">
    <property type="entry name" value="Viral_DNA_packaging_terminase"/>
</dbReference>
<feature type="domain" description="Terminase large subunit gp17-like C-terminal" evidence="5">
    <location>
        <begin position="219"/>
        <end position="362"/>
    </location>
</feature>
<gene>
    <name evidence="6" type="ORF">UFOVP107_12</name>
    <name evidence="7" type="ORF">UFOVP214_39</name>
</gene>
<keyword evidence="4" id="KW-0231">Viral genome packaging</keyword>
<proteinExistence type="predicted"/>
<dbReference type="InterPro" id="IPR027417">
    <property type="entry name" value="P-loop_NTPase"/>
</dbReference>
<dbReference type="EMBL" id="LR798264">
    <property type="protein sequence ID" value="CAB5218617.1"/>
    <property type="molecule type" value="Genomic_DNA"/>
</dbReference>
<evidence type="ECO:0000256" key="4">
    <source>
        <dbReference type="ARBA" id="ARBA00023219"/>
    </source>
</evidence>
<protein>
    <submittedName>
        <fullName evidence="7">COG5323 Uncharacterized conserved protein</fullName>
    </submittedName>
    <submittedName>
        <fullName evidence="6">Phage_term_2, phage terminase, large subunit, PBSX family</fullName>
    </submittedName>
</protein>
<organism evidence="7">
    <name type="scientific">uncultured Caudovirales phage</name>
    <dbReference type="NCBI Taxonomy" id="2100421"/>
    <lineage>
        <taxon>Viruses</taxon>
        <taxon>Duplodnaviria</taxon>
        <taxon>Heunggongvirae</taxon>
        <taxon>Uroviricota</taxon>
        <taxon>Caudoviricetes</taxon>
        <taxon>Peduoviridae</taxon>
        <taxon>Maltschvirus</taxon>
        <taxon>Maltschvirus maltsch</taxon>
    </lineage>
</organism>
<dbReference type="PANTHER" id="PTHR39184">
    <property type="match status" value="1"/>
</dbReference>
<evidence type="ECO:0000256" key="2">
    <source>
        <dbReference type="ARBA" id="ARBA00022741"/>
    </source>
</evidence>
<dbReference type="InterPro" id="IPR035421">
    <property type="entry name" value="Terminase_6C"/>
</dbReference>
<dbReference type="Pfam" id="PF03237">
    <property type="entry name" value="Terminase_6N"/>
    <property type="match status" value="1"/>
</dbReference>
<evidence type="ECO:0000259" key="5">
    <source>
        <dbReference type="Pfam" id="PF17289"/>
    </source>
</evidence>
<dbReference type="Gene3D" id="3.40.50.300">
    <property type="entry name" value="P-loop containing nucleotide triphosphate hydrolases"/>
    <property type="match status" value="1"/>
</dbReference>
<sequence>MFWNSTARFRAFIGGRGSGKTRAGVIEVLRMPAGSTGMIVAPTYPMLRDGPRKMLLDIARQAGILKTHNISTGTITLHGNRTILLRSADNPDRLRGANLGWIWFDEAAMMHLDAWQIAIATLREMPGKAWITTTPRGRNWIYDLWHGSTSADYAVIHSKTTDNVFLPDTFIHTLKQSYTAEQFEQEANGQFVDLSGALFKRQWFTIADQAPPNLQWHRYWDLATSVRDSADYTASVRVAMSDDGIMYIADGIRIKAEWPDVRKIMIDVMRSEADTTTQGVEEALHGLAGLQELRRMQELAHVTLIGYHVSKDKMHRAMPWAARAEQNMIRVVRGEWCQQFIDEAVSFPYGSHDDMVDAVSGANAMLGSGSVMYDFM</sequence>
<dbReference type="NCBIfam" id="TIGR01630">
    <property type="entry name" value="psiM2_ORF9"/>
    <property type="match status" value="1"/>
</dbReference>
<dbReference type="Pfam" id="PF17289">
    <property type="entry name" value="Terminase_6C"/>
    <property type="match status" value="1"/>
</dbReference>
<reference evidence="7" key="1">
    <citation type="submission" date="2020-05" db="EMBL/GenBank/DDBJ databases">
        <authorList>
            <person name="Chiriac C."/>
            <person name="Salcher M."/>
            <person name="Ghai R."/>
            <person name="Kavagutti S V."/>
        </authorList>
    </citation>
    <scope>NUCLEOTIDE SEQUENCE</scope>
</reference>
<keyword evidence="1" id="KW-1188">Viral release from host cell</keyword>
<dbReference type="EMBL" id="LR796224">
    <property type="protein sequence ID" value="CAB4128162.1"/>
    <property type="molecule type" value="Genomic_DNA"/>
</dbReference>
<evidence type="ECO:0000313" key="6">
    <source>
        <dbReference type="EMBL" id="CAB4128162.1"/>
    </source>
</evidence>
<evidence type="ECO:0000313" key="7">
    <source>
        <dbReference type="EMBL" id="CAB5218617.1"/>
    </source>
</evidence>
<name>A0A6J7WLJ0_9CAUD</name>
<dbReference type="GO" id="GO:0005524">
    <property type="term" value="F:ATP binding"/>
    <property type="evidence" value="ECO:0007669"/>
    <property type="project" value="UniProtKB-KW"/>
</dbReference>
<dbReference type="InterPro" id="IPR006517">
    <property type="entry name" value="Phage_terminase_lsu-like_C"/>
</dbReference>
<keyword evidence="3" id="KW-0067">ATP-binding</keyword>
<keyword evidence="2" id="KW-0547">Nucleotide-binding</keyword>
<evidence type="ECO:0000256" key="3">
    <source>
        <dbReference type="ARBA" id="ARBA00022840"/>
    </source>
</evidence>
<dbReference type="PANTHER" id="PTHR39184:SF1">
    <property type="entry name" value="PBSX PHAGE TERMINASE LARGE SUBUNIT"/>
    <property type="match status" value="1"/>
</dbReference>
<evidence type="ECO:0000256" key="1">
    <source>
        <dbReference type="ARBA" id="ARBA00022612"/>
    </source>
</evidence>
<accession>A0A6J7WLJ0</accession>